<dbReference type="InterPro" id="IPR015421">
    <property type="entry name" value="PyrdxlP-dep_Trfase_major"/>
</dbReference>
<comment type="caution">
    <text evidence="1">The sequence shown here is derived from an EMBL/GenBank/DDBJ whole genome shotgun (WGS) entry which is preliminary data.</text>
</comment>
<dbReference type="InterPro" id="IPR015422">
    <property type="entry name" value="PyrdxlP-dep_Trfase_small"/>
</dbReference>
<evidence type="ECO:0000313" key="1">
    <source>
        <dbReference type="EMBL" id="RYR44396.1"/>
    </source>
</evidence>
<dbReference type="AlphaFoldDB" id="A0A445C0K2"/>
<evidence type="ECO:0000313" key="2">
    <source>
        <dbReference type="Proteomes" id="UP000289738"/>
    </source>
</evidence>
<proteinExistence type="predicted"/>
<accession>A0A445C0K2</accession>
<dbReference type="Gene3D" id="3.90.1150.10">
    <property type="entry name" value="Aspartate Aminotransferase, domain 1"/>
    <property type="match status" value="1"/>
</dbReference>
<dbReference type="Gene3D" id="3.40.640.10">
    <property type="entry name" value="Type I PLP-dependent aspartate aminotransferase-like (Major domain)"/>
    <property type="match status" value="1"/>
</dbReference>
<dbReference type="EMBL" id="SDMP01000008">
    <property type="protein sequence ID" value="RYR44396.1"/>
    <property type="molecule type" value="Genomic_DNA"/>
</dbReference>
<dbReference type="PANTHER" id="PTHR45744:SF2">
    <property type="entry name" value="TYROSINE AMINOTRANSFERASE"/>
    <property type="match status" value="1"/>
</dbReference>
<evidence type="ECO:0008006" key="3">
    <source>
        <dbReference type="Google" id="ProtNLM"/>
    </source>
</evidence>
<organism evidence="1 2">
    <name type="scientific">Arachis hypogaea</name>
    <name type="common">Peanut</name>
    <dbReference type="NCBI Taxonomy" id="3818"/>
    <lineage>
        <taxon>Eukaryota</taxon>
        <taxon>Viridiplantae</taxon>
        <taxon>Streptophyta</taxon>
        <taxon>Embryophyta</taxon>
        <taxon>Tracheophyta</taxon>
        <taxon>Spermatophyta</taxon>
        <taxon>Magnoliopsida</taxon>
        <taxon>eudicotyledons</taxon>
        <taxon>Gunneridae</taxon>
        <taxon>Pentapetalae</taxon>
        <taxon>rosids</taxon>
        <taxon>fabids</taxon>
        <taxon>Fabales</taxon>
        <taxon>Fabaceae</taxon>
        <taxon>Papilionoideae</taxon>
        <taxon>50 kb inversion clade</taxon>
        <taxon>dalbergioids sensu lato</taxon>
        <taxon>Dalbergieae</taxon>
        <taxon>Pterocarpus clade</taxon>
        <taxon>Arachis</taxon>
    </lineage>
</organism>
<sequence>MENGGNSVNYESKETSTMTIKGILSLLMQSTVENKNKRVISLGLGDPTLFSCFQTTSVSEEAVADTLLSHNFHGYAPTAGLLQTRQGELMVCDDRIINTVKDIVVDDVKYKFQEMVHSDPHEIKDIVVDEVEIKSNSIADNRIWKMRRGRRMHSGCKLRLGRSGAYVAEILRTSVAQMLPCVTS</sequence>
<keyword evidence="2" id="KW-1185">Reference proteome</keyword>
<dbReference type="GO" id="GO:0004838">
    <property type="term" value="F:L-tyrosine-2-oxoglutarate transaminase activity"/>
    <property type="evidence" value="ECO:0007669"/>
    <property type="project" value="TreeGrafter"/>
</dbReference>
<gene>
    <name evidence="1" type="ORF">Ahy_A08g040728</name>
</gene>
<protein>
    <recommendedName>
        <fullName evidence="3">Aminotransferase class I/classII domain-containing protein</fullName>
    </recommendedName>
</protein>
<reference evidence="1 2" key="1">
    <citation type="submission" date="2019-01" db="EMBL/GenBank/DDBJ databases">
        <title>Sequencing of cultivated peanut Arachis hypogaea provides insights into genome evolution and oil improvement.</title>
        <authorList>
            <person name="Chen X."/>
        </authorList>
    </citation>
    <scope>NUCLEOTIDE SEQUENCE [LARGE SCALE GENOMIC DNA]</scope>
    <source>
        <strain evidence="2">cv. Fuhuasheng</strain>
        <tissue evidence="1">Leaves</tissue>
    </source>
</reference>
<dbReference type="GO" id="GO:0006572">
    <property type="term" value="P:L-tyrosine catabolic process"/>
    <property type="evidence" value="ECO:0007669"/>
    <property type="project" value="TreeGrafter"/>
</dbReference>
<name>A0A445C0K2_ARAHY</name>
<dbReference type="Proteomes" id="UP000289738">
    <property type="component" value="Chromosome A08"/>
</dbReference>
<dbReference type="PANTHER" id="PTHR45744">
    <property type="entry name" value="TYROSINE AMINOTRANSFERASE"/>
    <property type="match status" value="1"/>
</dbReference>